<reference evidence="2" key="1">
    <citation type="submission" date="2016-04" db="EMBL/GenBank/DDBJ databases">
        <title>Complete Genome Sequences of Twelve Strains of a Stable Defined Moderately Diverse Mouse Microbiota 2 (sDMDMm2).</title>
        <authorList>
            <person name="Uchimura Y."/>
            <person name="Wyss M."/>
            <person name="Brugiroux S."/>
            <person name="Limenitakis J.P."/>
            <person name="Stecher B."/>
            <person name="McCoy K.D."/>
            <person name="Macpherson A.J."/>
        </authorList>
    </citation>
    <scope>NUCLEOTIDE SEQUENCE [LARGE SCALE GENOMIC DNA]</scope>
    <source>
        <strain evidence="2">YL27</strain>
    </source>
</reference>
<organism evidence="1 2">
    <name type="scientific">Muribaculum intestinale</name>
    <dbReference type="NCBI Taxonomy" id="1796646"/>
    <lineage>
        <taxon>Bacteria</taxon>
        <taxon>Pseudomonadati</taxon>
        <taxon>Bacteroidota</taxon>
        <taxon>Bacteroidia</taxon>
        <taxon>Bacteroidales</taxon>
        <taxon>Muribaculaceae</taxon>
        <taxon>Muribaculum</taxon>
    </lineage>
</organism>
<evidence type="ECO:0000313" key="1">
    <source>
        <dbReference type="EMBL" id="ANU64840.1"/>
    </source>
</evidence>
<dbReference type="GO" id="GO:0019698">
    <property type="term" value="P:D-galacturonate catabolic process"/>
    <property type="evidence" value="ECO:0007669"/>
    <property type="project" value="TreeGrafter"/>
</dbReference>
<dbReference type="OrthoDB" id="1078132at2"/>
<keyword evidence="1" id="KW-0808">Transferase</keyword>
<accession>A0A1B1SDQ9</accession>
<accession>A0A1Z2XKZ2</accession>
<dbReference type="KEGG" id="pary:A4V02_10075"/>
<name>A0A1B1SDQ9_9BACT</name>
<dbReference type="PANTHER" id="PTHR30068:SF3">
    <property type="entry name" value="PHOSPHOLIPID_GLYCEROL ACYLTRANSFERASE DOMAIN-CONTAINING PROTEIN"/>
    <property type="match status" value="1"/>
</dbReference>
<gene>
    <name evidence="1" type="ORF">A4V02_10075</name>
</gene>
<dbReference type="STRING" id="1796646.A4V02_10075"/>
<dbReference type="Proteomes" id="UP000186351">
    <property type="component" value="Chromosome"/>
</dbReference>
<evidence type="ECO:0000313" key="2">
    <source>
        <dbReference type="Proteomes" id="UP000186351"/>
    </source>
</evidence>
<dbReference type="EMBL" id="CP015402">
    <property type="protein sequence ID" value="ANU64840.1"/>
    <property type="molecule type" value="Genomic_DNA"/>
</dbReference>
<dbReference type="GO" id="GO:0042840">
    <property type="term" value="P:D-glucuronate catabolic process"/>
    <property type="evidence" value="ECO:0007669"/>
    <property type="project" value="TreeGrafter"/>
</dbReference>
<protein>
    <submittedName>
        <fullName evidence="1">Acyltransferase</fullName>
    </submittedName>
</protein>
<dbReference type="GO" id="GO:0016746">
    <property type="term" value="F:acyltransferase activity"/>
    <property type="evidence" value="ECO:0007669"/>
    <property type="project" value="UniProtKB-KW"/>
</dbReference>
<keyword evidence="1" id="KW-0012">Acyltransferase</keyword>
<sequence>MDTRQFDEIAPYSDDIFHEKMAGLIKEPGFEHAVKWVLPEIDFNDFCNGLLEVKDKTTFQRKIMWPFLEMLASKTTSGITISGLDKIDKTKAYTFITNHRDIVLDTSFLNLCFLRAGYPTTEVAIGDNLLIYAWINDLVRLNKSFIVKRDLPRVKALEAAQQLSAYIHYAITGKNQSVWIAERQGRSKDSSDMAQDSLIKMLGLAGDKDFIGNLEEVNLLPVSISYEYDPNDYLKAREFLLRRNDPDFKKTQRDDLFAMETGLLQPKGRVHFEVGNPVNDELSHMDRALDKTAVARDVCRIIDCDIHSGYKIFPINYIAFDQLYNTDKWADRYTRQEVVDFNNYLHAQILKVDIPELSEADTQFLYEMMLTMYANPLKNSIIANDVCLDSESDNI</sequence>
<dbReference type="AlphaFoldDB" id="A0A1B1SDQ9"/>
<proteinExistence type="predicted"/>
<dbReference type="PANTHER" id="PTHR30068">
    <property type="entry name" value="URONATE ISOMERASE"/>
    <property type="match status" value="1"/>
</dbReference>
<keyword evidence="2" id="KW-1185">Reference proteome</keyword>